<feature type="transmembrane region" description="Helical" evidence="1">
    <location>
        <begin position="18"/>
        <end position="36"/>
    </location>
</feature>
<gene>
    <name evidence="2" type="ORF">A0131_00525</name>
</gene>
<sequence>MPKIKCVNGNESNGVIRLTYTFIFILIGKWCVNIYFELRFPTGKARACGLETLSIPLGVLLKIKCVKGNGNDSVIGLVISFIFILIGE</sequence>
<dbReference type="Proteomes" id="UP000075418">
    <property type="component" value="Unassembled WGS sequence"/>
</dbReference>
<dbReference type="AlphaFoldDB" id="A0A151A1W2"/>
<keyword evidence="1" id="KW-0472">Membrane</keyword>
<evidence type="ECO:0000313" key="3">
    <source>
        <dbReference type="Proteomes" id="UP000075418"/>
    </source>
</evidence>
<evidence type="ECO:0000256" key="1">
    <source>
        <dbReference type="SAM" id="Phobius"/>
    </source>
</evidence>
<keyword evidence="1" id="KW-0812">Transmembrane</keyword>
<organism evidence="2 3">
    <name type="scientific">Staphylococcus kloosii</name>
    <dbReference type="NCBI Taxonomy" id="29384"/>
    <lineage>
        <taxon>Bacteria</taxon>
        <taxon>Bacillati</taxon>
        <taxon>Bacillota</taxon>
        <taxon>Bacilli</taxon>
        <taxon>Bacillales</taxon>
        <taxon>Staphylococcaceae</taxon>
        <taxon>Staphylococcus</taxon>
    </lineage>
</organism>
<keyword evidence="1" id="KW-1133">Transmembrane helix</keyword>
<reference evidence="2 3" key="1">
    <citation type="submission" date="2016-02" db="EMBL/GenBank/DDBJ databases">
        <title>Draft genome sequence of hydrocarbon degrading Staphylococcus saprophyticus Strain CNV2, isolated from crude-oil contaminated soil from Noonmati Oil Refinery, Guwahati, Assam, India.</title>
        <authorList>
            <person name="Mukherjee A."/>
            <person name="Chettri B."/>
            <person name="Langpoklakpam J."/>
            <person name="Singh A.K."/>
            <person name="Chattopadhyay D.J."/>
        </authorList>
    </citation>
    <scope>NUCLEOTIDE SEQUENCE [LARGE SCALE GENOMIC DNA]</scope>
    <source>
        <strain evidence="2 3">CNV2</strain>
    </source>
</reference>
<proteinExistence type="predicted"/>
<evidence type="ECO:0000313" key="2">
    <source>
        <dbReference type="EMBL" id="KYH13297.1"/>
    </source>
</evidence>
<protein>
    <submittedName>
        <fullName evidence="2">Uncharacterized protein</fullName>
    </submittedName>
</protein>
<dbReference type="EMBL" id="LUGM01000002">
    <property type="protein sequence ID" value="KYH13297.1"/>
    <property type="molecule type" value="Genomic_DNA"/>
</dbReference>
<name>A0A151A1W2_9STAP</name>
<comment type="caution">
    <text evidence="2">The sequence shown here is derived from an EMBL/GenBank/DDBJ whole genome shotgun (WGS) entry which is preliminary data.</text>
</comment>
<accession>A0A151A1W2</accession>